<evidence type="ECO:0000313" key="4">
    <source>
        <dbReference type="Proteomes" id="UP000030003"/>
    </source>
</evidence>
<dbReference type="EMBL" id="AVBH01000048">
    <property type="protein sequence ID" value="KGO98795.1"/>
    <property type="molecule type" value="Genomic_DNA"/>
</dbReference>
<evidence type="ECO:0000313" key="3">
    <source>
        <dbReference type="EMBL" id="KGO98795.1"/>
    </source>
</evidence>
<feature type="transmembrane region" description="Helical" evidence="2">
    <location>
        <begin position="21"/>
        <end position="40"/>
    </location>
</feature>
<sequence>MARAIGVVPGPLRPADSERRGGWLVVAMLLGLLASLPAMAQRVEGSRPGADGMYSAEVQVNSQAEGERQRGFAQALAQVLGKLSGDSATASAPGVRSELRQAGRYVRDHAYRQDEGRSASGAPTFNTTLVVHFDEDKVDALAAALGLPVWPTPRPKPVLWLAIDDGSGPRLVGVPQADAARPTLDRAKARGYQLGLPGGNAAERALVGAIWRGDSVAVRQASSRYRSPMQLVGKMYRSDGGWKADWTFIDDGEVLSQWSEDGANPRQVLATGADGAADALVARYAKRSVTGEAGEYRVAFTGIDSAEDYLRLAGYLQGLAVVQSIRPLQAGPGQMEYELGLASGLPGFELMIEGDDVLVSEYAPPAREDGLPGEGEPRPASTSGTPRYRLR</sequence>
<dbReference type="STRING" id="1385515.GCA_000423325_00778"/>
<dbReference type="AlphaFoldDB" id="A0A0A0M6T5"/>
<feature type="region of interest" description="Disordered" evidence="1">
    <location>
        <begin position="362"/>
        <end position="391"/>
    </location>
</feature>
<evidence type="ECO:0000256" key="2">
    <source>
        <dbReference type="SAM" id="Phobius"/>
    </source>
</evidence>
<dbReference type="InterPro" id="IPR018642">
    <property type="entry name" value="DUF2066"/>
</dbReference>
<keyword evidence="4" id="KW-1185">Reference proteome</keyword>
<keyword evidence="2" id="KW-0472">Membrane</keyword>
<evidence type="ECO:0000256" key="1">
    <source>
        <dbReference type="SAM" id="MobiDB-lite"/>
    </source>
</evidence>
<keyword evidence="2" id="KW-0812">Transmembrane</keyword>
<keyword evidence="2" id="KW-1133">Transmembrane helix</keyword>
<dbReference type="Proteomes" id="UP000030003">
    <property type="component" value="Unassembled WGS sequence"/>
</dbReference>
<dbReference type="OrthoDB" id="6195299at2"/>
<comment type="caution">
    <text evidence="3">The sequence shown here is derived from an EMBL/GenBank/DDBJ whole genome shotgun (WGS) entry which is preliminary data.</text>
</comment>
<reference evidence="3 4" key="1">
    <citation type="submission" date="2013-08" db="EMBL/GenBank/DDBJ databases">
        <title>Genomic analysis of Lysobacter defluvii.</title>
        <authorList>
            <person name="Wang Q."/>
            <person name="Wang G."/>
        </authorList>
    </citation>
    <scope>NUCLEOTIDE SEQUENCE [LARGE SCALE GENOMIC DNA]</scope>
    <source>
        <strain evidence="3 4">IMMIB APB-9</strain>
    </source>
</reference>
<evidence type="ECO:0008006" key="5">
    <source>
        <dbReference type="Google" id="ProtNLM"/>
    </source>
</evidence>
<gene>
    <name evidence="3" type="ORF">N791_13645</name>
</gene>
<accession>A0A0A0M6T5</accession>
<name>A0A0A0M6T5_9GAMM</name>
<dbReference type="eggNOG" id="COG3249">
    <property type="taxonomic scope" value="Bacteria"/>
</dbReference>
<proteinExistence type="predicted"/>
<protein>
    <recommendedName>
        <fullName evidence="5">DUF2066 domain-containing protein</fullName>
    </recommendedName>
</protein>
<dbReference type="Pfam" id="PF09839">
    <property type="entry name" value="DUF2066"/>
    <property type="match status" value="1"/>
</dbReference>
<organism evidence="3 4">
    <name type="scientific">Lysobacter defluvii IMMIB APB-9 = DSM 18482</name>
    <dbReference type="NCBI Taxonomy" id="1385515"/>
    <lineage>
        <taxon>Bacteria</taxon>
        <taxon>Pseudomonadati</taxon>
        <taxon>Pseudomonadota</taxon>
        <taxon>Gammaproteobacteria</taxon>
        <taxon>Lysobacterales</taxon>
        <taxon>Lysobacteraceae</taxon>
        <taxon>Novilysobacter</taxon>
    </lineage>
</organism>